<accession>A0A1J5RSR8</accession>
<name>A0A1J5RSR8_9ZZZZ</name>
<evidence type="ECO:0000313" key="1">
    <source>
        <dbReference type="EMBL" id="OIQ99344.1"/>
    </source>
</evidence>
<reference evidence="1" key="1">
    <citation type="submission" date="2016-10" db="EMBL/GenBank/DDBJ databases">
        <title>Sequence of Gallionella enrichment culture.</title>
        <authorList>
            <person name="Poehlein A."/>
            <person name="Muehling M."/>
            <person name="Daniel R."/>
        </authorList>
    </citation>
    <scope>NUCLEOTIDE SEQUENCE</scope>
</reference>
<dbReference type="Gene3D" id="2.120.10.10">
    <property type="match status" value="2"/>
</dbReference>
<comment type="caution">
    <text evidence="1">The sequence shown here is derived from an EMBL/GenBank/DDBJ whole genome shotgun (WGS) entry which is preliminary data.</text>
</comment>
<protein>
    <recommendedName>
        <fullName evidence="2">BNR/Asp-box repeat protein</fullName>
    </recommendedName>
</protein>
<evidence type="ECO:0008006" key="2">
    <source>
        <dbReference type="Google" id="ProtNLM"/>
    </source>
</evidence>
<dbReference type="AlphaFoldDB" id="A0A1J5RSR8"/>
<proteinExistence type="predicted"/>
<dbReference type="CDD" id="cd15482">
    <property type="entry name" value="Sialidase_non-viral"/>
    <property type="match status" value="1"/>
</dbReference>
<dbReference type="InterPro" id="IPR036278">
    <property type="entry name" value="Sialidase_sf"/>
</dbReference>
<dbReference type="SUPFAM" id="SSF50939">
    <property type="entry name" value="Sialidases"/>
    <property type="match status" value="1"/>
</dbReference>
<sequence length="388" mass="41223">MKALSTVLLVWLACFSLAVFAHESLALQSDLAVSVAFDAAGNVWRVGVNAGVVQVDVSRDLAKTFSKPVTISSPIQPTVLGDVADKNIQPQITIGHDGNIYVVWTEASSNASAGAILFSRSVNGGKSFEKPVIVSKEHTKAVTLNVAPNGKVTLIWQVATGSDVPEAIDYAVSANGGASFESAQKLADGGSVCGSISTANKPDGTVTAMWQHQFDNGERDYILAEIPAVANQPPVIKRATYEHGKTDACAEGGSALAVGGVGMDWWGYHMAYFSGNLKKPGLYYSRMDGVAWASSPAKRFGNHQLQAGQPAMLSLGDSVWLVWREVEGKNNQILGMFSDDGGKSWQDAKVLASTADQAGYPQLIAQGKQVYLAWSTQQEGFRLIALPM</sequence>
<dbReference type="EMBL" id="MLJW01000107">
    <property type="protein sequence ID" value="OIQ99344.1"/>
    <property type="molecule type" value="Genomic_DNA"/>
</dbReference>
<organism evidence="1">
    <name type="scientific">mine drainage metagenome</name>
    <dbReference type="NCBI Taxonomy" id="410659"/>
    <lineage>
        <taxon>unclassified sequences</taxon>
        <taxon>metagenomes</taxon>
        <taxon>ecological metagenomes</taxon>
    </lineage>
</organism>
<gene>
    <name evidence="1" type="ORF">GALL_185810</name>
</gene>